<dbReference type="PANTHER" id="PTHR45526">
    <property type="entry name" value="TRANSCRIPTIONAL REGULATORY PROTEIN DPIA"/>
    <property type="match status" value="1"/>
</dbReference>
<dbReference type="AlphaFoldDB" id="A0A6C8GVZ2"/>
<dbReference type="Proteomes" id="UP000003915">
    <property type="component" value="Unassembled WGS sequence"/>
</dbReference>
<keyword evidence="1" id="KW-0812">Transmembrane</keyword>
<evidence type="ECO:0000313" key="3">
    <source>
        <dbReference type="Proteomes" id="UP000003915"/>
    </source>
</evidence>
<accession>A0A6C8GVZ2</accession>
<keyword evidence="1" id="KW-0472">Membrane</keyword>
<comment type="caution">
    <text evidence="2">The sequence shown here is derived from an EMBL/GenBank/DDBJ whole genome shotgun (WGS) entry which is preliminary data.</text>
</comment>
<dbReference type="InterPro" id="IPR051271">
    <property type="entry name" value="2C-system_Tx_regulators"/>
</dbReference>
<reference evidence="2 3" key="1">
    <citation type="journal article" date="2011" name="BMC Genomics">
        <title>Genome sequencing reveals diversification of virulence factor content and possible host adaptation in distinct subpopulations of Salmonella enterica.</title>
        <authorList>
            <person name="den Bakker H.C."/>
            <person name="Moreno Switt A.I."/>
            <person name="Govoni G."/>
            <person name="Cummings C.A."/>
            <person name="Ranieri M.L."/>
            <person name="Degoricija L."/>
            <person name="Hoelzer K."/>
            <person name="Rodriguez-Rivera L.D."/>
            <person name="Brown S."/>
            <person name="Bolchacova E."/>
            <person name="Furtado M.R."/>
            <person name="Wiedmann M."/>
        </authorList>
    </citation>
    <scope>NUCLEOTIDE SEQUENCE [LARGE SCALE GENOMIC DNA]</scope>
    <source>
        <strain evidence="2 3">R8-3404</strain>
    </source>
</reference>
<dbReference type="EMBL" id="AFCV01001465">
    <property type="protein sequence ID" value="EHC84871.1"/>
    <property type="molecule type" value="Genomic_DNA"/>
</dbReference>
<dbReference type="PANTHER" id="PTHR45526:SF1">
    <property type="entry name" value="TRANSCRIPTIONAL REGULATORY PROTEIN DCUR-RELATED"/>
    <property type="match status" value="1"/>
</dbReference>
<gene>
    <name evidence="2" type="ORF">LTSEUGA_5775</name>
</gene>
<proteinExistence type="predicted"/>
<protein>
    <submittedName>
        <fullName evidence="2">Fumarate respiration transcriptional regulator DcuR</fullName>
    </submittedName>
</protein>
<evidence type="ECO:0000313" key="2">
    <source>
        <dbReference type="EMBL" id="EHC84871.1"/>
    </source>
</evidence>
<name>A0A6C8GVZ2_SALET</name>
<feature type="transmembrane region" description="Helical" evidence="1">
    <location>
        <begin position="15"/>
        <end position="33"/>
    </location>
</feature>
<keyword evidence="1" id="KW-1133">Transmembrane helix</keyword>
<evidence type="ECO:0000256" key="1">
    <source>
        <dbReference type="SAM" id="Phobius"/>
    </source>
</evidence>
<organism evidence="2 3">
    <name type="scientific">Salmonella enterica subsp. enterica serovar Uganda str. R8-3404</name>
    <dbReference type="NCBI Taxonomy" id="913083"/>
    <lineage>
        <taxon>Bacteria</taxon>
        <taxon>Pseudomonadati</taxon>
        <taxon>Pseudomonadota</taxon>
        <taxon>Gammaproteobacteria</taxon>
        <taxon>Enterobacterales</taxon>
        <taxon>Enterobacteriaceae</taxon>
        <taxon>Salmonella</taxon>
    </lineage>
</organism>
<dbReference type="GO" id="GO:0000156">
    <property type="term" value="F:phosphorelay response regulator activity"/>
    <property type="evidence" value="ECO:0007669"/>
    <property type="project" value="TreeGrafter"/>
</dbReference>
<sequence>MANEVNISRVSCRKYLIWLVNCHILFTSIHYGVTGRPVYRYRVQPEHYSLLKQYCQ</sequence>